<dbReference type="Proteomes" id="UP000230423">
    <property type="component" value="Unassembled WGS sequence"/>
</dbReference>
<dbReference type="EMBL" id="KZ370926">
    <property type="protein sequence ID" value="PIO57806.1"/>
    <property type="molecule type" value="Genomic_DNA"/>
</dbReference>
<feature type="non-terminal residue" evidence="2">
    <location>
        <position position="106"/>
    </location>
</feature>
<organism evidence="2 3">
    <name type="scientific">Teladorsagia circumcincta</name>
    <name type="common">Brown stomach worm</name>
    <name type="synonym">Ostertagia circumcincta</name>
    <dbReference type="NCBI Taxonomy" id="45464"/>
    <lineage>
        <taxon>Eukaryota</taxon>
        <taxon>Metazoa</taxon>
        <taxon>Ecdysozoa</taxon>
        <taxon>Nematoda</taxon>
        <taxon>Chromadorea</taxon>
        <taxon>Rhabditida</taxon>
        <taxon>Rhabditina</taxon>
        <taxon>Rhabditomorpha</taxon>
        <taxon>Strongyloidea</taxon>
        <taxon>Trichostrongylidae</taxon>
        <taxon>Teladorsagia</taxon>
    </lineage>
</organism>
<dbReference type="OrthoDB" id="3936150at2759"/>
<evidence type="ECO:0000313" key="2">
    <source>
        <dbReference type="EMBL" id="PIO57806.1"/>
    </source>
</evidence>
<feature type="region of interest" description="Disordered" evidence="1">
    <location>
        <begin position="13"/>
        <end position="51"/>
    </location>
</feature>
<dbReference type="AlphaFoldDB" id="A0A2G9TIL1"/>
<evidence type="ECO:0000256" key="1">
    <source>
        <dbReference type="SAM" id="MobiDB-lite"/>
    </source>
</evidence>
<feature type="compositionally biased region" description="Polar residues" evidence="1">
    <location>
        <begin position="13"/>
        <end position="27"/>
    </location>
</feature>
<accession>A0A2G9TIL1</accession>
<keyword evidence="3" id="KW-1185">Reference proteome</keyword>
<protein>
    <submittedName>
        <fullName evidence="2">Uncharacterized protein</fullName>
    </submittedName>
</protein>
<proteinExistence type="predicted"/>
<sequence length="106" mass="11973">MYRKEVEYIVLQTENTRTSSADTQSDSTKSKHVEEQQPNNAVISSTDSSPAHYTGLDPDKVLDAYGFGRYQFFGYFLSEGVNLFYSAAMYVMPYVTPNPILGCTYK</sequence>
<name>A0A2G9TIL1_TELCI</name>
<reference evidence="2 3" key="1">
    <citation type="submission" date="2015-09" db="EMBL/GenBank/DDBJ databases">
        <title>Draft genome of the parasitic nematode Teladorsagia circumcincta isolate WARC Sus (inbred).</title>
        <authorList>
            <person name="Mitreva M."/>
        </authorList>
    </citation>
    <scope>NUCLEOTIDE SEQUENCE [LARGE SCALE GENOMIC DNA]</scope>
    <source>
        <strain evidence="2 3">S</strain>
    </source>
</reference>
<evidence type="ECO:0000313" key="3">
    <source>
        <dbReference type="Proteomes" id="UP000230423"/>
    </source>
</evidence>
<feature type="compositionally biased region" description="Polar residues" evidence="1">
    <location>
        <begin position="36"/>
        <end position="51"/>
    </location>
</feature>
<gene>
    <name evidence="2" type="ORF">TELCIR_20774</name>
</gene>